<keyword evidence="3" id="KW-1185">Reference proteome</keyword>
<dbReference type="InterPro" id="IPR044922">
    <property type="entry name" value="DUF2063_N_sf"/>
</dbReference>
<dbReference type="GO" id="GO:0003677">
    <property type="term" value="F:DNA binding"/>
    <property type="evidence" value="ECO:0007669"/>
    <property type="project" value="UniProtKB-KW"/>
</dbReference>
<dbReference type="Proteomes" id="UP001222030">
    <property type="component" value="Unassembled WGS sequence"/>
</dbReference>
<name>A0ABT5ISJ8_9NEIS</name>
<gene>
    <name evidence="2" type="ORF">PQU96_15625</name>
</gene>
<evidence type="ECO:0000259" key="1">
    <source>
        <dbReference type="Pfam" id="PF09836"/>
    </source>
</evidence>
<dbReference type="Gene3D" id="1.10.150.690">
    <property type="entry name" value="DUF2063"/>
    <property type="match status" value="1"/>
</dbReference>
<sequence length="245" mass="27204">MNDAQRWQHELLDAITAPQWQDHPTLPANALAVYRNNYRVGLMEMLALAYPIVQQLLSAEFFGALSREFVRATPSHSGNLHRYGAGFTDFIAGFAPASEWPYLPDVARMEWALHRGYYAPDSARLEVASLAALPPAQWGALRLPLDASLSLLRSPWALSAIHAYHQPGATQQPFTLARAENLLLWREHGRMQLRAVDDAPAAFLLRLQQGDTLDEATTAALSVAPDFALQETLLTGLQHGWFAQP</sequence>
<dbReference type="EMBL" id="JAQQLE010000016">
    <property type="protein sequence ID" value="MDC7715546.1"/>
    <property type="molecule type" value="Genomic_DNA"/>
</dbReference>
<organism evidence="2 3">
    <name type="scientific">Vogesella margarita</name>
    <dbReference type="NCBI Taxonomy" id="2984199"/>
    <lineage>
        <taxon>Bacteria</taxon>
        <taxon>Pseudomonadati</taxon>
        <taxon>Pseudomonadota</taxon>
        <taxon>Betaproteobacteria</taxon>
        <taxon>Neisseriales</taxon>
        <taxon>Chromobacteriaceae</taxon>
        <taxon>Vogesella</taxon>
    </lineage>
</organism>
<dbReference type="Pfam" id="PF09836">
    <property type="entry name" value="DUF2063"/>
    <property type="match status" value="1"/>
</dbReference>
<comment type="caution">
    <text evidence="2">The sequence shown here is derived from an EMBL/GenBank/DDBJ whole genome shotgun (WGS) entry which is preliminary data.</text>
</comment>
<keyword evidence="2" id="KW-0238">DNA-binding</keyword>
<proteinExistence type="predicted"/>
<dbReference type="RefSeq" id="WP_272773330.1">
    <property type="nucleotide sequence ID" value="NZ_JAQQLE010000016.1"/>
</dbReference>
<accession>A0ABT5ISJ8</accession>
<evidence type="ECO:0000313" key="3">
    <source>
        <dbReference type="Proteomes" id="UP001222030"/>
    </source>
</evidence>
<evidence type="ECO:0000313" key="2">
    <source>
        <dbReference type="EMBL" id="MDC7715546.1"/>
    </source>
</evidence>
<dbReference type="InterPro" id="IPR018640">
    <property type="entry name" value="DUF2063"/>
</dbReference>
<protein>
    <submittedName>
        <fullName evidence="2">DNA-binding domain-containing protein</fullName>
    </submittedName>
</protein>
<reference evidence="2 3" key="1">
    <citation type="submission" date="2023-01" db="EMBL/GenBank/DDBJ databases">
        <title>Novel species of the genus Vogesella isolated from rivers.</title>
        <authorList>
            <person name="Lu H."/>
        </authorList>
    </citation>
    <scope>NUCLEOTIDE SEQUENCE [LARGE SCALE GENOMIC DNA]</scope>
    <source>
        <strain evidence="2 3">LYT5W</strain>
    </source>
</reference>
<feature type="domain" description="Putative DNA-binding" evidence="1">
    <location>
        <begin position="7"/>
        <end position="91"/>
    </location>
</feature>